<evidence type="ECO:0000259" key="11">
    <source>
        <dbReference type="PROSITE" id="PS51364"/>
    </source>
</evidence>
<protein>
    <recommendedName>
        <fullName evidence="14">Fibrillin 1</fullName>
    </recommendedName>
</protein>
<dbReference type="Pfam" id="PF00683">
    <property type="entry name" value="TB"/>
    <property type="match status" value="1"/>
</dbReference>
<dbReference type="InterPro" id="IPR049883">
    <property type="entry name" value="NOTCH1_EGF-like"/>
</dbReference>
<dbReference type="Pfam" id="PF07645">
    <property type="entry name" value="EGF_CA"/>
    <property type="match status" value="9"/>
</dbReference>
<evidence type="ECO:0000256" key="1">
    <source>
        <dbReference type="ARBA" id="ARBA00004498"/>
    </source>
</evidence>
<evidence type="ECO:0000256" key="8">
    <source>
        <dbReference type="ARBA" id="ARBA00023180"/>
    </source>
</evidence>
<dbReference type="SUPFAM" id="SSF57581">
    <property type="entry name" value="TB module/8-cys domain"/>
    <property type="match status" value="1"/>
</dbReference>
<dbReference type="Gene3D" id="3.90.290.10">
    <property type="entry name" value="TGF-beta binding (TB) domain"/>
    <property type="match status" value="1"/>
</dbReference>
<dbReference type="FunFam" id="2.10.25.10:FF:000003">
    <property type="entry name" value="fibrillin-1 isoform X1"/>
    <property type="match status" value="2"/>
</dbReference>
<evidence type="ECO:0000259" key="10">
    <source>
        <dbReference type="PROSITE" id="PS50026"/>
    </source>
</evidence>
<dbReference type="SMART" id="SM00179">
    <property type="entry name" value="EGF_CA"/>
    <property type="match status" value="9"/>
</dbReference>
<dbReference type="OrthoDB" id="4062651at2759"/>
<dbReference type="Proteomes" id="UP000694569">
    <property type="component" value="Unplaced"/>
</dbReference>
<dbReference type="InterPro" id="IPR017878">
    <property type="entry name" value="TB_dom"/>
</dbReference>
<dbReference type="PROSITE" id="PS51364">
    <property type="entry name" value="TB"/>
    <property type="match status" value="1"/>
</dbReference>
<dbReference type="FunFam" id="2.10.25.10:FF:000139">
    <property type="entry name" value="Fibulin-1"/>
    <property type="match status" value="1"/>
</dbReference>
<dbReference type="InterPro" id="IPR052080">
    <property type="entry name" value="vWF_C/EGF_Fibrillin"/>
</dbReference>
<evidence type="ECO:0000256" key="9">
    <source>
        <dbReference type="PROSITE-ProRule" id="PRU00076"/>
    </source>
</evidence>
<dbReference type="SUPFAM" id="SSF57196">
    <property type="entry name" value="EGF/Laminin"/>
    <property type="match status" value="2"/>
</dbReference>
<dbReference type="FunFam" id="2.10.25.10:FF:000159">
    <property type="entry name" value="Fibrillin 2"/>
    <property type="match status" value="1"/>
</dbReference>
<evidence type="ECO:0000313" key="13">
    <source>
        <dbReference type="Proteomes" id="UP000694569"/>
    </source>
</evidence>
<dbReference type="PROSITE" id="PS00010">
    <property type="entry name" value="ASX_HYDROXYL"/>
    <property type="match status" value="8"/>
</dbReference>
<evidence type="ECO:0000256" key="3">
    <source>
        <dbReference type="ARBA" id="ARBA00022530"/>
    </source>
</evidence>
<keyword evidence="4 9" id="KW-0245">EGF-like domain</keyword>
<dbReference type="PROSITE" id="PS01187">
    <property type="entry name" value="EGF_CA"/>
    <property type="match status" value="3"/>
</dbReference>
<dbReference type="PROSITE" id="PS01186">
    <property type="entry name" value="EGF_2"/>
    <property type="match status" value="4"/>
</dbReference>
<keyword evidence="5" id="KW-0732">Signal</keyword>
<dbReference type="FunFam" id="2.10.25.10:FF:000010">
    <property type="entry name" value="Pro-epidermal growth factor"/>
    <property type="match status" value="1"/>
</dbReference>
<dbReference type="Gene3D" id="2.10.25.10">
    <property type="entry name" value="Laminin"/>
    <property type="match status" value="9"/>
</dbReference>
<evidence type="ECO:0000256" key="5">
    <source>
        <dbReference type="ARBA" id="ARBA00022729"/>
    </source>
</evidence>
<keyword evidence="2" id="KW-0964">Secreted</keyword>
<reference evidence="12" key="1">
    <citation type="submission" date="2025-08" db="UniProtKB">
        <authorList>
            <consortium name="Ensembl"/>
        </authorList>
    </citation>
    <scope>IDENTIFICATION</scope>
</reference>
<feature type="domain" description="EGF-like" evidence="10">
    <location>
        <begin position="28"/>
        <end position="64"/>
    </location>
</feature>
<keyword evidence="8" id="KW-0325">Glycoprotein</keyword>
<sequence length="591" mass="64778">MCKNLIGTYMCICGPGFQRRLDGDGCMDLNECQKPGLCENGRCVNTVGSYKCECSEGFNASATETECLDNRLGYCFTDVLHTMCQMGSSTRNSVTKSECCCSSGRGWSINCEICPFLGTIQYRKLCPHGKGFTTGGEDIDECEVLHGICRNGQCVNERGTYKCHCNPGYTQDITGTSCIDLDECNQSPKPCNFICKNTDGSFQCSCPRGYVLQEDGRSCKDLDECATKQHNCQFICVNTLGGFTCKCPPGFIQHHTACIDNNECASEVNLCGGKGICQNSPGSYSCECQRGFSLDTSGTCEDVDECDGSHRCQHGCQNIIGGYRCSCPQGYLQHYQWNQCVDENECMNSQTCGGASCHNTLGSFKCICPTGFHFEQFAGSCQDVNECSSSQAPCSYGCSNTEGGYVCGCPPGYFRIGQGHCVTGAGFSRGQDPAVSGEIDDNSLSPEACYDCKINGYPKRGRKRRSTNTPVSLASWDIEKTVILSFNISSLDTRERILELTPALTTLTNHNRYLIDSGNEEGLFRIKQKEGVSYLHLAKKKPPAGVYSLQISSVPLYKEKELIQLEDKHDRDYLSGELGDVLKMKIQILLH</sequence>
<feature type="disulfide bond" evidence="9">
    <location>
        <begin position="306"/>
        <end position="316"/>
    </location>
</feature>
<evidence type="ECO:0008006" key="14">
    <source>
        <dbReference type="Google" id="ProtNLM"/>
    </source>
</evidence>
<dbReference type="InterPro" id="IPR000742">
    <property type="entry name" value="EGF"/>
</dbReference>
<evidence type="ECO:0000256" key="2">
    <source>
        <dbReference type="ARBA" id="ARBA00022525"/>
    </source>
</evidence>
<keyword evidence="3" id="KW-0272">Extracellular matrix</keyword>
<evidence type="ECO:0000256" key="4">
    <source>
        <dbReference type="ARBA" id="ARBA00022536"/>
    </source>
</evidence>
<evidence type="ECO:0000256" key="6">
    <source>
        <dbReference type="ARBA" id="ARBA00022737"/>
    </source>
</evidence>
<accession>A0A8C5WEI4</accession>
<feature type="domain" description="EGF-like" evidence="10">
    <location>
        <begin position="302"/>
        <end position="341"/>
    </location>
</feature>
<feature type="domain" description="EGF-like" evidence="10">
    <location>
        <begin position="138"/>
        <end position="175"/>
    </location>
</feature>
<dbReference type="GeneTree" id="ENSGT00950000183158"/>
<dbReference type="InterPro" id="IPR036773">
    <property type="entry name" value="TB_dom_sf"/>
</dbReference>
<dbReference type="InterPro" id="IPR001881">
    <property type="entry name" value="EGF-like_Ca-bd_dom"/>
</dbReference>
<keyword evidence="7 9" id="KW-1015">Disulfide bond</keyword>
<dbReference type="InterPro" id="IPR009030">
    <property type="entry name" value="Growth_fac_rcpt_cys_sf"/>
</dbReference>
<dbReference type="InterPro" id="IPR000152">
    <property type="entry name" value="EGF-type_Asp/Asn_hydroxyl_site"/>
</dbReference>
<evidence type="ECO:0000256" key="7">
    <source>
        <dbReference type="ARBA" id="ARBA00023157"/>
    </source>
</evidence>
<feature type="domain" description="EGF-like" evidence="10">
    <location>
        <begin position="221"/>
        <end position="257"/>
    </location>
</feature>
<feature type="domain" description="TB" evidence="11">
    <location>
        <begin position="73"/>
        <end position="126"/>
    </location>
</feature>
<reference evidence="12" key="2">
    <citation type="submission" date="2025-09" db="UniProtKB">
        <authorList>
            <consortium name="Ensembl"/>
        </authorList>
    </citation>
    <scope>IDENTIFICATION</scope>
</reference>
<dbReference type="PRINTS" id="PR00907">
    <property type="entry name" value="THRMBOMODULN"/>
</dbReference>
<dbReference type="FunFam" id="2.10.25.10:FF:000087">
    <property type="entry name" value="Fibrillin 2"/>
    <property type="match status" value="1"/>
</dbReference>
<dbReference type="Ensembl" id="ENSLLET00000033466.1">
    <property type="protein sequence ID" value="ENSLLEP00000032221.1"/>
    <property type="gene ID" value="ENSLLEG00000020318.1"/>
</dbReference>
<dbReference type="AlphaFoldDB" id="A0A8C5WEI4"/>
<feature type="domain" description="EGF-like" evidence="10">
    <location>
        <begin position="342"/>
        <end position="378"/>
    </location>
</feature>
<proteinExistence type="predicted"/>
<dbReference type="CDD" id="cd00054">
    <property type="entry name" value="EGF_CA"/>
    <property type="match status" value="6"/>
</dbReference>
<keyword evidence="13" id="KW-1185">Reference proteome</keyword>
<dbReference type="SUPFAM" id="SSF57184">
    <property type="entry name" value="Growth factor receptor domain"/>
    <property type="match status" value="2"/>
</dbReference>
<keyword evidence="6" id="KW-0677">Repeat</keyword>
<dbReference type="PROSITE" id="PS50026">
    <property type="entry name" value="EGF_3"/>
    <property type="match status" value="7"/>
</dbReference>
<dbReference type="GO" id="GO:0005509">
    <property type="term" value="F:calcium ion binding"/>
    <property type="evidence" value="ECO:0007669"/>
    <property type="project" value="InterPro"/>
</dbReference>
<dbReference type="PANTHER" id="PTHR47333:SF5">
    <property type="entry name" value="FIBRILLIN-3"/>
    <property type="match status" value="1"/>
</dbReference>
<organism evidence="12 13">
    <name type="scientific">Leptobrachium leishanense</name>
    <name type="common">Leishan spiny toad</name>
    <dbReference type="NCBI Taxonomy" id="445787"/>
    <lineage>
        <taxon>Eukaryota</taxon>
        <taxon>Metazoa</taxon>
        <taxon>Chordata</taxon>
        <taxon>Craniata</taxon>
        <taxon>Vertebrata</taxon>
        <taxon>Euteleostomi</taxon>
        <taxon>Amphibia</taxon>
        <taxon>Batrachia</taxon>
        <taxon>Anura</taxon>
        <taxon>Pelobatoidea</taxon>
        <taxon>Megophryidae</taxon>
        <taxon>Leptobrachium</taxon>
    </lineage>
</organism>
<dbReference type="InterPro" id="IPR018097">
    <property type="entry name" value="EGF_Ca-bd_CS"/>
</dbReference>
<feature type="domain" description="EGF-like" evidence="10">
    <location>
        <begin position="260"/>
        <end position="301"/>
    </location>
</feature>
<dbReference type="FunFam" id="3.90.290.10:FF:000011">
    <property type="entry name" value="Fibrillin 2"/>
    <property type="match status" value="1"/>
</dbReference>
<comment type="subcellular location">
    <subcellularLocation>
        <location evidence="1">Secreted</location>
        <location evidence="1">Extracellular space</location>
        <location evidence="1">Extracellular matrix</location>
    </subcellularLocation>
</comment>
<dbReference type="FunFam" id="2.10.25.10:FF:000023">
    <property type="entry name" value="Fibrillin 2"/>
    <property type="match status" value="2"/>
</dbReference>
<feature type="domain" description="EGF-like" evidence="10">
    <location>
        <begin position="180"/>
        <end position="220"/>
    </location>
</feature>
<dbReference type="PANTHER" id="PTHR47333">
    <property type="entry name" value="VON WILLEBRAND FACTOR C AND EGF DOMAIN-CONTAINING PROTEIN"/>
    <property type="match status" value="1"/>
</dbReference>
<evidence type="ECO:0000313" key="12">
    <source>
        <dbReference type="Ensembl" id="ENSLLEP00000032221.1"/>
    </source>
</evidence>
<comment type="caution">
    <text evidence="9">Lacks conserved residue(s) required for the propagation of feature annotation.</text>
</comment>
<name>A0A8C5WEI4_9ANUR</name>
<dbReference type="SMART" id="SM00181">
    <property type="entry name" value="EGF"/>
    <property type="match status" value="8"/>
</dbReference>